<proteinExistence type="predicted"/>
<dbReference type="InterPro" id="IPR000008">
    <property type="entry name" value="C2_dom"/>
</dbReference>
<dbReference type="PANTHER" id="PTHR10857:SF112">
    <property type="entry name" value="COPINE-9"/>
    <property type="match status" value="1"/>
</dbReference>
<dbReference type="CDD" id="cd04047">
    <property type="entry name" value="C2B_Copine"/>
    <property type="match status" value="1"/>
</dbReference>
<gene>
    <name evidence="2" type="ORF">PLEPLA_LOCUS46876</name>
</gene>
<feature type="domain" description="C2" evidence="1">
    <location>
        <begin position="1"/>
        <end position="116"/>
    </location>
</feature>
<protein>
    <recommendedName>
        <fullName evidence="1">C2 domain-containing protein</fullName>
    </recommendedName>
</protein>
<evidence type="ECO:0000259" key="1">
    <source>
        <dbReference type="PROSITE" id="PS50004"/>
    </source>
</evidence>
<dbReference type="Gene3D" id="2.60.40.150">
    <property type="entry name" value="C2 domain"/>
    <property type="match status" value="1"/>
</dbReference>
<sequence length="116" mass="13178">MELCANKLDKKDFFGKSDPFLVFYRSNEDGTFTICHKTEVIKNNLNPVWQSFTIPVRALCNGDYDRSLHGFVPVTPEAEAPRCAKAASRCFSLRTVKVDVYDWDRDGRGLHPPGTH</sequence>
<dbReference type="GO" id="GO:0005544">
    <property type="term" value="F:calcium-dependent phospholipid binding"/>
    <property type="evidence" value="ECO:0007669"/>
    <property type="project" value="InterPro"/>
</dbReference>
<dbReference type="AlphaFoldDB" id="A0A9N7W2R6"/>
<dbReference type="Proteomes" id="UP001153269">
    <property type="component" value="Unassembled WGS sequence"/>
</dbReference>
<name>A0A9N7W2R6_PLEPL</name>
<dbReference type="InterPro" id="IPR037768">
    <property type="entry name" value="C2B_Copine"/>
</dbReference>
<accession>A0A9N7W2R6</accession>
<keyword evidence="3" id="KW-1185">Reference proteome</keyword>
<dbReference type="GO" id="GO:0005886">
    <property type="term" value="C:plasma membrane"/>
    <property type="evidence" value="ECO:0007669"/>
    <property type="project" value="TreeGrafter"/>
</dbReference>
<dbReference type="InterPro" id="IPR035892">
    <property type="entry name" value="C2_domain_sf"/>
</dbReference>
<dbReference type="PANTHER" id="PTHR10857">
    <property type="entry name" value="COPINE"/>
    <property type="match status" value="1"/>
</dbReference>
<evidence type="ECO:0000313" key="2">
    <source>
        <dbReference type="EMBL" id="CAB1459040.1"/>
    </source>
</evidence>
<dbReference type="EMBL" id="CADEAL010004414">
    <property type="protein sequence ID" value="CAB1459040.1"/>
    <property type="molecule type" value="Genomic_DNA"/>
</dbReference>
<dbReference type="InterPro" id="IPR045052">
    <property type="entry name" value="Copine"/>
</dbReference>
<organism evidence="2 3">
    <name type="scientific">Pleuronectes platessa</name>
    <name type="common">European plaice</name>
    <dbReference type="NCBI Taxonomy" id="8262"/>
    <lineage>
        <taxon>Eukaryota</taxon>
        <taxon>Metazoa</taxon>
        <taxon>Chordata</taxon>
        <taxon>Craniata</taxon>
        <taxon>Vertebrata</taxon>
        <taxon>Euteleostomi</taxon>
        <taxon>Actinopterygii</taxon>
        <taxon>Neopterygii</taxon>
        <taxon>Teleostei</taxon>
        <taxon>Neoteleostei</taxon>
        <taxon>Acanthomorphata</taxon>
        <taxon>Carangaria</taxon>
        <taxon>Pleuronectiformes</taxon>
        <taxon>Pleuronectoidei</taxon>
        <taxon>Pleuronectidae</taxon>
        <taxon>Pleuronectes</taxon>
    </lineage>
</organism>
<dbReference type="GO" id="GO:0071277">
    <property type="term" value="P:cellular response to calcium ion"/>
    <property type="evidence" value="ECO:0007669"/>
    <property type="project" value="TreeGrafter"/>
</dbReference>
<dbReference type="PROSITE" id="PS50004">
    <property type="entry name" value="C2"/>
    <property type="match status" value="1"/>
</dbReference>
<dbReference type="Pfam" id="PF00168">
    <property type="entry name" value="C2"/>
    <property type="match status" value="1"/>
</dbReference>
<evidence type="ECO:0000313" key="3">
    <source>
        <dbReference type="Proteomes" id="UP001153269"/>
    </source>
</evidence>
<comment type="caution">
    <text evidence="2">The sequence shown here is derived from an EMBL/GenBank/DDBJ whole genome shotgun (WGS) entry which is preliminary data.</text>
</comment>
<reference evidence="2" key="1">
    <citation type="submission" date="2020-03" db="EMBL/GenBank/DDBJ databases">
        <authorList>
            <person name="Weist P."/>
        </authorList>
    </citation>
    <scope>NUCLEOTIDE SEQUENCE</scope>
</reference>
<dbReference type="SUPFAM" id="SSF49562">
    <property type="entry name" value="C2 domain (Calcium/lipid-binding domain, CaLB)"/>
    <property type="match status" value="1"/>
</dbReference>